<dbReference type="SUPFAM" id="SSF52540">
    <property type="entry name" value="P-loop containing nucleoside triphosphate hydrolases"/>
    <property type="match status" value="1"/>
</dbReference>
<dbReference type="AlphaFoldDB" id="A0A8H7S9Z9"/>
<accession>A0A8H7S9Z9</accession>
<evidence type="ECO:0008006" key="3">
    <source>
        <dbReference type="Google" id="ProtNLM"/>
    </source>
</evidence>
<comment type="caution">
    <text evidence="1">The sequence shown here is derived from an EMBL/GenBank/DDBJ whole genome shotgun (WGS) entry which is preliminary data.</text>
</comment>
<dbReference type="PANTHER" id="PTHR10285">
    <property type="entry name" value="URIDINE KINASE"/>
    <property type="match status" value="1"/>
</dbReference>
<protein>
    <recommendedName>
        <fullName evidence="3">Nicotinamide riboside kinase</fullName>
    </recommendedName>
</protein>
<keyword evidence="2" id="KW-1185">Reference proteome</keyword>
<evidence type="ECO:0000313" key="1">
    <source>
        <dbReference type="EMBL" id="KAG2225514.1"/>
    </source>
</evidence>
<name>A0A8H7S9Z9_9FUNG</name>
<dbReference type="Proteomes" id="UP000646827">
    <property type="component" value="Unassembled WGS sequence"/>
</dbReference>
<dbReference type="OrthoDB" id="10041966at2759"/>
<dbReference type="CDD" id="cd02024">
    <property type="entry name" value="NRK1"/>
    <property type="match status" value="1"/>
</dbReference>
<evidence type="ECO:0000313" key="2">
    <source>
        <dbReference type="Proteomes" id="UP000646827"/>
    </source>
</evidence>
<dbReference type="EMBL" id="JAEPRB010000027">
    <property type="protein sequence ID" value="KAG2225514.1"/>
    <property type="molecule type" value="Genomic_DNA"/>
</dbReference>
<dbReference type="Gene3D" id="3.40.50.300">
    <property type="entry name" value="P-loop containing nucleotide triphosphate hydrolases"/>
    <property type="match status" value="1"/>
</dbReference>
<dbReference type="Pfam" id="PF13238">
    <property type="entry name" value="AAA_18"/>
    <property type="match status" value="1"/>
</dbReference>
<proteinExistence type="predicted"/>
<dbReference type="InterPro" id="IPR027417">
    <property type="entry name" value="P-loop_NTPase"/>
</dbReference>
<reference evidence="1 2" key="1">
    <citation type="submission" date="2020-12" db="EMBL/GenBank/DDBJ databases">
        <title>Metabolic potential, ecology and presence of endohyphal bacteria is reflected in genomic diversity of Mucoromycotina.</title>
        <authorList>
            <person name="Muszewska A."/>
            <person name="Okrasinska A."/>
            <person name="Steczkiewicz K."/>
            <person name="Drgas O."/>
            <person name="Orlowska M."/>
            <person name="Perlinska-Lenart U."/>
            <person name="Aleksandrzak-Piekarczyk T."/>
            <person name="Szatraj K."/>
            <person name="Zielenkiewicz U."/>
            <person name="Pilsyk S."/>
            <person name="Malc E."/>
            <person name="Mieczkowski P."/>
            <person name="Kruszewska J.S."/>
            <person name="Biernat P."/>
            <person name="Pawlowska J."/>
        </authorList>
    </citation>
    <scope>NUCLEOTIDE SEQUENCE [LARGE SCALE GENOMIC DNA]</scope>
    <source>
        <strain evidence="1 2">CBS 142.35</strain>
    </source>
</reference>
<organism evidence="1 2">
    <name type="scientific">Circinella minor</name>
    <dbReference type="NCBI Taxonomy" id="1195481"/>
    <lineage>
        <taxon>Eukaryota</taxon>
        <taxon>Fungi</taxon>
        <taxon>Fungi incertae sedis</taxon>
        <taxon>Mucoromycota</taxon>
        <taxon>Mucoromycotina</taxon>
        <taxon>Mucoromycetes</taxon>
        <taxon>Mucorales</taxon>
        <taxon>Lichtheimiaceae</taxon>
        <taxon>Circinella</taxon>
    </lineage>
</organism>
<sequence length="233" mass="26723">MKVCTIGISGASCSGKTTVTRILRQLLKHSVVIYQDDFFKLDSEIPIDPKTQLANWDCPEAIDFPQLDKTIQYVLDNKQLPEKYQSNEANNTHDGSTSLSIEALDRLKETIAPLKQDDILFVIVDGFMLYWDQAICARLDCKIFIHASYETLKNRRESRQGYVTTEGYWTDPPGYFDNIVWPEYIKCNKHLFLGEDRSEIEHEAVQNVLAVDTDKYSIEETANAIVKKIVDTF</sequence>
<gene>
    <name evidence="1" type="ORF">INT45_010341</name>
</gene>